<dbReference type="RefSeq" id="WP_166696726.1">
    <property type="nucleotide sequence ID" value="NZ_JARRYG010000001.1"/>
</dbReference>
<evidence type="ECO:0000313" key="5">
    <source>
        <dbReference type="Proteomes" id="UP001176478"/>
    </source>
</evidence>
<evidence type="ECO:0000313" key="2">
    <source>
        <dbReference type="EMBL" id="MDG4694770.1"/>
    </source>
</evidence>
<dbReference type="InterPro" id="IPR053733">
    <property type="entry name" value="Heme_Transport_Util_sf"/>
</dbReference>
<accession>A0AA42FKR3</accession>
<organism evidence="2 4">
    <name type="scientific">Providencia huashanensis</name>
    <dbReference type="NCBI Taxonomy" id="3037798"/>
    <lineage>
        <taxon>Bacteria</taxon>
        <taxon>Pseudomonadati</taxon>
        <taxon>Pseudomonadota</taxon>
        <taxon>Gammaproteobacteria</taxon>
        <taxon>Enterobacterales</taxon>
        <taxon>Morganellaceae</taxon>
        <taxon>Providencia</taxon>
    </lineage>
</organism>
<dbReference type="InterPro" id="IPR007845">
    <property type="entry name" value="HemS/ChuX_dom"/>
</dbReference>
<dbReference type="Pfam" id="PF05171">
    <property type="entry name" value="HemS"/>
    <property type="match status" value="1"/>
</dbReference>
<dbReference type="CDD" id="cd16831">
    <property type="entry name" value="HemS-like_C"/>
    <property type="match status" value="1"/>
</dbReference>
<dbReference type="Gene3D" id="3.40.1570.10">
    <property type="entry name" value="HemS/ChuS/ChuX like domains"/>
    <property type="match status" value="1"/>
</dbReference>
<proteinExistence type="predicted"/>
<protein>
    <submittedName>
        <fullName evidence="2">ChuX/HutX family heme-like substrate-binding protein</fullName>
    </submittedName>
</protein>
<feature type="domain" description="Haemin-degrading HemS/ChuX" evidence="1">
    <location>
        <begin position="168"/>
        <end position="307"/>
    </location>
</feature>
<gene>
    <name evidence="2" type="ORF">P7V44_00785</name>
    <name evidence="3" type="ORF">Q5E86_02965</name>
</gene>
<reference evidence="3" key="3">
    <citation type="journal article" date="2024" name="Int. J. Antimicrob. Agents">
        <title>Identification of a novel Providencia species showing multi-drug-resistant in three patients with hospital-acquired infection.</title>
        <authorList>
            <person name="Yang W."/>
            <person name="Chen J."/>
            <person name="Yang F."/>
            <person name="Ji P."/>
            <person name="Shen S."/>
            <person name="Yin D."/>
            <person name="Hu F."/>
        </authorList>
    </citation>
    <scope>NUCLEOTIDE SEQUENCE</scope>
    <source>
        <strain evidence="3">CRE-138-0111</strain>
    </source>
</reference>
<keyword evidence="5" id="KW-1185">Reference proteome</keyword>
<dbReference type="AlphaFoldDB" id="A0AA42FKR3"/>
<dbReference type="EMBL" id="JARRYG010000001">
    <property type="protein sequence ID" value="MDG4694770.1"/>
    <property type="molecule type" value="Genomic_DNA"/>
</dbReference>
<comment type="caution">
    <text evidence="2">The sequence shown here is derived from an EMBL/GenBank/DDBJ whole genome shotgun (WGS) entry which is preliminary data.</text>
</comment>
<name>A0AA42FKR3_9GAMM</name>
<evidence type="ECO:0000313" key="4">
    <source>
        <dbReference type="Proteomes" id="UP001156701"/>
    </source>
</evidence>
<dbReference type="Proteomes" id="UP001176478">
    <property type="component" value="Unassembled WGS sequence"/>
</dbReference>
<dbReference type="EMBL" id="JAUQTG010000001">
    <property type="protein sequence ID" value="MDO7855351.1"/>
    <property type="molecule type" value="Genomic_DNA"/>
</dbReference>
<dbReference type="GO" id="GO:0006826">
    <property type="term" value="P:iron ion transport"/>
    <property type="evidence" value="ECO:0007669"/>
    <property type="project" value="InterPro"/>
</dbReference>
<dbReference type="SUPFAM" id="SSF144064">
    <property type="entry name" value="Heme iron utilization protein-like"/>
    <property type="match status" value="1"/>
</dbReference>
<sequence>MLSSRLYSVKDTSSQYGINLEENTKYSSLKHILENIKNISNNNVEMSTSGPSGHSIIYTNGEIKQPAANGHLILNPSGIDLRVIPGKIKNVNYEKISDNRYKANLMSHDGNKVLSLSFYSKEDLNISSSEIVSQKSTMKTINKSNDIENLWRNMADVHHFYPMLQQLGISKLEAFQKVPNDLARKVSTESLLTTLNKIHNDNKKMMIFVGNDSAIQIYTGPIDKITEIMNGKKIVIHGTTEEGGKSVIRIAKDEVGEAWVVNKNSRDGFITSLELFNKNEEHIAQFYGVRREGQKQDEYWGDLMRKLPNH</sequence>
<evidence type="ECO:0000259" key="1">
    <source>
        <dbReference type="Pfam" id="PF05171"/>
    </source>
</evidence>
<reference evidence="3" key="2">
    <citation type="submission" date="2023-07" db="EMBL/GenBank/DDBJ databases">
        <authorList>
            <person name="Yang W."/>
            <person name="Chen J."/>
            <person name="Ji P."/>
            <person name="Hu F."/>
        </authorList>
    </citation>
    <scope>NUCLEOTIDE SEQUENCE</scope>
    <source>
        <strain evidence="3">CRE-138-0111</strain>
    </source>
</reference>
<dbReference type="Proteomes" id="UP001156701">
    <property type="component" value="Unassembled WGS sequence"/>
</dbReference>
<reference evidence="2" key="1">
    <citation type="submission" date="2023-03" db="EMBL/GenBank/DDBJ databases">
        <title>a new species belonging to Providencia genus.</title>
        <authorList>
            <person name="Yang W."/>
            <person name="Hu F."/>
            <person name="Shen S."/>
            <person name="Ding L."/>
            <person name="Yin D."/>
        </authorList>
    </citation>
    <scope>NUCLEOTIDE SEQUENCE</scope>
    <source>
        <strain evidence="2">CRE-3FA-0001</strain>
    </source>
</reference>
<evidence type="ECO:0000313" key="3">
    <source>
        <dbReference type="EMBL" id="MDO7855351.1"/>
    </source>
</evidence>